<gene>
    <name evidence="1" type="ORF">TNIN_92051</name>
</gene>
<proteinExistence type="predicted"/>
<dbReference type="AlphaFoldDB" id="A0A8X6IIK8"/>
<sequence>MQRLTEALHLNNQRVKRTKVLPALCLRQQYSKPTDGSYSDADGRSLDLQCQNRIGKNGFNLNRNIRIKLLLIGKGLPTPVGQIFHSIKQKEVQMSNKERRKINNLQTLLEKRNMVIAMLWRVKSFAYTCSYV</sequence>
<keyword evidence="2" id="KW-1185">Reference proteome</keyword>
<evidence type="ECO:0000313" key="2">
    <source>
        <dbReference type="Proteomes" id="UP000886998"/>
    </source>
</evidence>
<accession>A0A8X6IIK8</accession>
<evidence type="ECO:0000313" key="1">
    <source>
        <dbReference type="EMBL" id="GFS46579.1"/>
    </source>
</evidence>
<dbReference type="Proteomes" id="UP000886998">
    <property type="component" value="Unassembled WGS sequence"/>
</dbReference>
<name>A0A8X6IIK8_9ARAC</name>
<dbReference type="EMBL" id="BMAV01026021">
    <property type="protein sequence ID" value="GFS46579.1"/>
    <property type="molecule type" value="Genomic_DNA"/>
</dbReference>
<protein>
    <submittedName>
        <fullName evidence="1">Uncharacterized protein</fullName>
    </submittedName>
</protein>
<organism evidence="1 2">
    <name type="scientific">Trichonephila inaurata madagascariensis</name>
    <dbReference type="NCBI Taxonomy" id="2747483"/>
    <lineage>
        <taxon>Eukaryota</taxon>
        <taxon>Metazoa</taxon>
        <taxon>Ecdysozoa</taxon>
        <taxon>Arthropoda</taxon>
        <taxon>Chelicerata</taxon>
        <taxon>Arachnida</taxon>
        <taxon>Araneae</taxon>
        <taxon>Araneomorphae</taxon>
        <taxon>Entelegynae</taxon>
        <taxon>Araneoidea</taxon>
        <taxon>Nephilidae</taxon>
        <taxon>Trichonephila</taxon>
        <taxon>Trichonephila inaurata</taxon>
    </lineage>
</organism>
<comment type="caution">
    <text evidence="1">The sequence shown here is derived from an EMBL/GenBank/DDBJ whole genome shotgun (WGS) entry which is preliminary data.</text>
</comment>
<reference evidence="1" key="1">
    <citation type="submission" date="2020-08" db="EMBL/GenBank/DDBJ databases">
        <title>Multicomponent nature underlies the extraordinary mechanical properties of spider dragline silk.</title>
        <authorList>
            <person name="Kono N."/>
            <person name="Nakamura H."/>
            <person name="Mori M."/>
            <person name="Yoshida Y."/>
            <person name="Ohtoshi R."/>
            <person name="Malay A.D."/>
            <person name="Moran D.A.P."/>
            <person name="Tomita M."/>
            <person name="Numata K."/>
            <person name="Arakawa K."/>
        </authorList>
    </citation>
    <scope>NUCLEOTIDE SEQUENCE</scope>
</reference>